<evidence type="ECO:0000256" key="7">
    <source>
        <dbReference type="ARBA" id="ARBA00083243"/>
    </source>
</evidence>
<feature type="domain" description="HTH lysR-type" evidence="8">
    <location>
        <begin position="23"/>
        <end position="80"/>
    </location>
</feature>
<evidence type="ECO:0000256" key="1">
    <source>
        <dbReference type="ARBA" id="ARBA00009437"/>
    </source>
</evidence>
<dbReference type="PANTHER" id="PTHR30537">
    <property type="entry name" value="HTH-TYPE TRANSCRIPTIONAL REGULATOR"/>
    <property type="match status" value="1"/>
</dbReference>
<dbReference type="Proteomes" id="UP000540909">
    <property type="component" value="Unassembled WGS sequence"/>
</dbReference>
<evidence type="ECO:0000313" key="9">
    <source>
        <dbReference type="EMBL" id="MBB4234741.1"/>
    </source>
</evidence>
<dbReference type="PANTHER" id="PTHR30537:SF74">
    <property type="entry name" value="HTH-TYPE TRANSCRIPTIONAL REGULATOR TRPI"/>
    <property type="match status" value="1"/>
</dbReference>
<evidence type="ECO:0000313" key="10">
    <source>
        <dbReference type="Proteomes" id="UP000540909"/>
    </source>
</evidence>
<protein>
    <recommendedName>
        <fullName evidence="6">HTH-type transcriptional regulator TtuA</fullName>
    </recommendedName>
    <alternativeName>
        <fullName evidence="7">Tartrate utilization transcriptional regulator</fullName>
    </alternativeName>
</protein>
<keyword evidence="4" id="KW-0804">Transcription</keyword>
<dbReference type="InterPro" id="IPR058163">
    <property type="entry name" value="LysR-type_TF_proteobact-type"/>
</dbReference>
<keyword evidence="3 9" id="KW-0238">DNA-binding</keyword>
<dbReference type="Pfam" id="PF00126">
    <property type="entry name" value="HTH_1"/>
    <property type="match status" value="1"/>
</dbReference>
<evidence type="ECO:0000256" key="2">
    <source>
        <dbReference type="ARBA" id="ARBA00023015"/>
    </source>
</evidence>
<dbReference type="Gene3D" id="1.10.10.10">
    <property type="entry name" value="Winged helix-like DNA-binding domain superfamily/Winged helix DNA-binding domain"/>
    <property type="match status" value="1"/>
</dbReference>
<dbReference type="SUPFAM" id="SSF53850">
    <property type="entry name" value="Periplasmic binding protein-like II"/>
    <property type="match status" value="1"/>
</dbReference>
<dbReference type="EMBL" id="JACIFY010000003">
    <property type="protein sequence ID" value="MBB4234741.1"/>
    <property type="molecule type" value="Genomic_DNA"/>
</dbReference>
<dbReference type="Gene3D" id="3.40.190.10">
    <property type="entry name" value="Periplasmic binding protein-like II"/>
    <property type="match status" value="2"/>
</dbReference>
<dbReference type="RefSeq" id="WP_184467946.1">
    <property type="nucleotide sequence ID" value="NZ_JACIFY010000003.1"/>
</dbReference>
<dbReference type="PROSITE" id="PS50931">
    <property type="entry name" value="HTH_LYSR"/>
    <property type="match status" value="1"/>
</dbReference>
<dbReference type="InterPro" id="IPR005119">
    <property type="entry name" value="LysR_subst-bd"/>
</dbReference>
<reference evidence="9 10" key="1">
    <citation type="submission" date="2020-08" db="EMBL/GenBank/DDBJ databases">
        <title>Genomic Encyclopedia of Type Strains, Phase IV (KMG-V): Genome sequencing to study the core and pangenomes of soil and plant-associated prokaryotes.</title>
        <authorList>
            <person name="Whitman W."/>
        </authorList>
    </citation>
    <scope>NUCLEOTIDE SEQUENCE [LARGE SCALE GENOMIC DNA]</scope>
    <source>
        <strain evidence="9 10">SEMIA 4089</strain>
    </source>
</reference>
<proteinExistence type="inferred from homology"/>
<evidence type="ECO:0000256" key="6">
    <source>
        <dbReference type="ARBA" id="ARBA00067332"/>
    </source>
</evidence>
<dbReference type="CDD" id="cd08481">
    <property type="entry name" value="PBP2_GcdR_like"/>
    <property type="match status" value="1"/>
</dbReference>
<accession>A0A7W6R171</accession>
<dbReference type="SUPFAM" id="SSF46785">
    <property type="entry name" value="Winged helix' DNA-binding domain"/>
    <property type="match status" value="1"/>
</dbReference>
<comment type="function">
    <text evidence="5">Transcriptional regulator of the ttuABCDE tartrate utilization operon.</text>
</comment>
<comment type="similarity">
    <text evidence="1">Belongs to the LysR transcriptional regulatory family.</text>
</comment>
<evidence type="ECO:0000256" key="4">
    <source>
        <dbReference type="ARBA" id="ARBA00023163"/>
    </source>
</evidence>
<dbReference type="Pfam" id="PF03466">
    <property type="entry name" value="LysR_substrate"/>
    <property type="match status" value="1"/>
</dbReference>
<evidence type="ECO:0000256" key="3">
    <source>
        <dbReference type="ARBA" id="ARBA00023125"/>
    </source>
</evidence>
<dbReference type="GO" id="GO:0043565">
    <property type="term" value="F:sequence-specific DNA binding"/>
    <property type="evidence" value="ECO:0007669"/>
    <property type="project" value="TreeGrafter"/>
</dbReference>
<evidence type="ECO:0000259" key="8">
    <source>
        <dbReference type="PROSITE" id="PS50931"/>
    </source>
</evidence>
<evidence type="ECO:0000256" key="5">
    <source>
        <dbReference type="ARBA" id="ARBA00054626"/>
    </source>
</evidence>
<dbReference type="GO" id="GO:0006351">
    <property type="term" value="P:DNA-templated transcription"/>
    <property type="evidence" value="ECO:0007669"/>
    <property type="project" value="TreeGrafter"/>
</dbReference>
<sequence length="330" mass="36360">MSNRKNMQSAAPPDAIDREGNLPSLTALRAFVSASNNRSFSRAAEELGITQGGVSRAVRSIEEATGTQLFERTGHGLVLTESGAAYLEEVSSILSELAAATLRLSTYNRTSETLNIATLPSLGGRWLAPRLVRFLKQNPTIEISVTGRNGQFDFEGSAIDAAIHYGSEAWPGSMSERIMDEVLVPMCSPALLKSGTPADARLLVDLTLIQHLHRPTAWREWFKDVGIDHPHPNTGPRFEQYQMGIEAANSGLGAILMPPFMVMEELQSGRLVPLHKVAIPSPWRYYLVYPKSKRSKPAVQKLRTWLRGEARRTEEQTLQLLLPGNAPAHK</sequence>
<gene>
    <name evidence="9" type="ORF">GGD57_001297</name>
</gene>
<keyword evidence="2" id="KW-0805">Transcription regulation</keyword>
<name>A0A7W6R171_9HYPH</name>
<dbReference type="PRINTS" id="PR00039">
    <property type="entry name" value="HTHLYSR"/>
</dbReference>
<dbReference type="InterPro" id="IPR036388">
    <property type="entry name" value="WH-like_DNA-bd_sf"/>
</dbReference>
<dbReference type="FunFam" id="1.10.10.10:FF:000001">
    <property type="entry name" value="LysR family transcriptional regulator"/>
    <property type="match status" value="1"/>
</dbReference>
<comment type="caution">
    <text evidence="9">The sequence shown here is derived from an EMBL/GenBank/DDBJ whole genome shotgun (WGS) entry which is preliminary data.</text>
</comment>
<organism evidence="9 10">
    <name type="scientific">Rhizobium esperanzae</name>
    <dbReference type="NCBI Taxonomy" id="1967781"/>
    <lineage>
        <taxon>Bacteria</taxon>
        <taxon>Pseudomonadati</taxon>
        <taxon>Pseudomonadota</taxon>
        <taxon>Alphaproteobacteria</taxon>
        <taxon>Hyphomicrobiales</taxon>
        <taxon>Rhizobiaceae</taxon>
        <taxon>Rhizobium/Agrobacterium group</taxon>
        <taxon>Rhizobium</taxon>
    </lineage>
</organism>
<dbReference type="InterPro" id="IPR036390">
    <property type="entry name" value="WH_DNA-bd_sf"/>
</dbReference>
<dbReference type="GO" id="GO:0003700">
    <property type="term" value="F:DNA-binding transcription factor activity"/>
    <property type="evidence" value="ECO:0007669"/>
    <property type="project" value="InterPro"/>
</dbReference>
<dbReference type="AlphaFoldDB" id="A0A7W6R171"/>
<dbReference type="InterPro" id="IPR000847">
    <property type="entry name" value="LysR_HTH_N"/>
</dbReference>